<feature type="transmembrane region" description="Helical" evidence="7">
    <location>
        <begin position="105"/>
        <end position="129"/>
    </location>
</feature>
<evidence type="ECO:0000256" key="4">
    <source>
        <dbReference type="ARBA" id="ARBA00022692"/>
    </source>
</evidence>
<evidence type="ECO:0000256" key="7">
    <source>
        <dbReference type="RuleBase" id="RU363032"/>
    </source>
</evidence>
<dbReference type="Proteomes" id="UP000483018">
    <property type="component" value="Unassembled WGS sequence"/>
</dbReference>
<feature type="transmembrane region" description="Helical" evidence="7">
    <location>
        <begin position="211"/>
        <end position="230"/>
    </location>
</feature>
<gene>
    <name evidence="9" type="ORF">GND95_02650</name>
</gene>
<keyword evidence="10" id="KW-1185">Reference proteome</keyword>
<comment type="similarity">
    <text evidence="7">Belongs to the binding-protein-dependent transport system permease family.</text>
</comment>
<dbReference type="EMBL" id="WSLF01000002">
    <property type="protein sequence ID" value="KAE9636045.1"/>
    <property type="molecule type" value="Genomic_DNA"/>
</dbReference>
<dbReference type="GO" id="GO:0055085">
    <property type="term" value="P:transmembrane transport"/>
    <property type="evidence" value="ECO:0007669"/>
    <property type="project" value="InterPro"/>
</dbReference>
<dbReference type="InterPro" id="IPR035906">
    <property type="entry name" value="MetI-like_sf"/>
</dbReference>
<feature type="transmembrane region" description="Helical" evidence="7">
    <location>
        <begin position="136"/>
        <end position="157"/>
    </location>
</feature>
<reference evidence="9 10" key="1">
    <citation type="submission" date="2019-12" db="EMBL/GenBank/DDBJ databases">
        <title>Defluviitalea raffinosedens, isolated from a biogas fermenter, genome sequencing and characterization.</title>
        <authorList>
            <person name="Rettenmaier R."/>
            <person name="Schneider M."/>
            <person name="Neuhaus K."/>
            <person name="Liebl W."/>
            <person name="Zverlov V."/>
        </authorList>
    </citation>
    <scope>NUCLEOTIDE SEQUENCE [LARGE SCALE GENOMIC DNA]</scope>
    <source>
        <strain evidence="9 10">249c-K6</strain>
    </source>
</reference>
<dbReference type="PROSITE" id="PS50928">
    <property type="entry name" value="ABC_TM1"/>
    <property type="match status" value="1"/>
</dbReference>
<feature type="domain" description="ABC transmembrane type-1" evidence="8">
    <location>
        <begin position="101"/>
        <end position="290"/>
    </location>
</feature>
<comment type="caution">
    <text evidence="9">The sequence shown here is derived from an EMBL/GenBank/DDBJ whole genome shotgun (WGS) entry which is preliminary data.</text>
</comment>
<dbReference type="InterPro" id="IPR000515">
    <property type="entry name" value="MetI-like"/>
</dbReference>
<dbReference type="Pfam" id="PF00528">
    <property type="entry name" value="BPD_transp_1"/>
    <property type="match status" value="1"/>
</dbReference>
<feature type="transmembrane region" description="Helical" evidence="7">
    <location>
        <begin position="271"/>
        <end position="290"/>
    </location>
</feature>
<keyword evidence="4 7" id="KW-0812">Transmembrane</keyword>
<protein>
    <submittedName>
        <fullName evidence="9">ABC transporter permease subunit</fullName>
    </submittedName>
</protein>
<keyword evidence="5 7" id="KW-1133">Transmembrane helix</keyword>
<dbReference type="PANTHER" id="PTHR43744">
    <property type="entry name" value="ABC TRANSPORTER PERMEASE PROTEIN MG189-RELATED-RELATED"/>
    <property type="match status" value="1"/>
</dbReference>
<accession>A0A7C8HFG8</accession>
<dbReference type="SUPFAM" id="SSF161098">
    <property type="entry name" value="MetI-like"/>
    <property type="match status" value="1"/>
</dbReference>
<dbReference type="PANTHER" id="PTHR43744:SF2">
    <property type="entry name" value="ARABINOOLIGOSACCHARIDES TRANSPORT SYSTEM PERMEASE PROTEIN ARAQ"/>
    <property type="match status" value="1"/>
</dbReference>
<dbReference type="Gene3D" id="1.10.3720.10">
    <property type="entry name" value="MetI-like"/>
    <property type="match status" value="1"/>
</dbReference>
<dbReference type="AlphaFoldDB" id="A0A7C8HFG8"/>
<evidence type="ECO:0000256" key="3">
    <source>
        <dbReference type="ARBA" id="ARBA00022475"/>
    </source>
</evidence>
<proteinExistence type="inferred from homology"/>
<comment type="subcellular location">
    <subcellularLocation>
        <location evidence="1 7">Cell membrane</location>
        <topology evidence="1 7">Multi-pass membrane protein</topology>
    </subcellularLocation>
</comment>
<evidence type="ECO:0000256" key="6">
    <source>
        <dbReference type="ARBA" id="ARBA00023136"/>
    </source>
</evidence>
<feature type="transmembrane region" description="Helical" evidence="7">
    <location>
        <begin position="37"/>
        <end position="62"/>
    </location>
</feature>
<evidence type="ECO:0000313" key="10">
    <source>
        <dbReference type="Proteomes" id="UP000483018"/>
    </source>
</evidence>
<keyword evidence="2 7" id="KW-0813">Transport</keyword>
<dbReference type="OrthoDB" id="9787837at2"/>
<feature type="transmembrane region" description="Helical" evidence="7">
    <location>
        <begin position="169"/>
        <end position="190"/>
    </location>
</feature>
<dbReference type="GO" id="GO:0005886">
    <property type="term" value="C:plasma membrane"/>
    <property type="evidence" value="ECO:0007669"/>
    <property type="project" value="UniProtKB-SubCell"/>
</dbReference>
<keyword evidence="3" id="KW-1003">Cell membrane</keyword>
<dbReference type="CDD" id="cd06261">
    <property type="entry name" value="TM_PBP2"/>
    <property type="match status" value="1"/>
</dbReference>
<keyword evidence="6 7" id="KW-0472">Membrane</keyword>
<evidence type="ECO:0000313" key="9">
    <source>
        <dbReference type="EMBL" id="KAE9636045.1"/>
    </source>
</evidence>
<evidence type="ECO:0000256" key="1">
    <source>
        <dbReference type="ARBA" id="ARBA00004651"/>
    </source>
</evidence>
<evidence type="ECO:0000256" key="2">
    <source>
        <dbReference type="ARBA" id="ARBA00022448"/>
    </source>
</evidence>
<name>A0A7C8HFG8_9FIRM</name>
<evidence type="ECO:0000259" key="8">
    <source>
        <dbReference type="PROSITE" id="PS50928"/>
    </source>
</evidence>
<organism evidence="9 10">
    <name type="scientific">Defluviitalea raffinosedens</name>
    <dbReference type="NCBI Taxonomy" id="1450156"/>
    <lineage>
        <taxon>Bacteria</taxon>
        <taxon>Bacillati</taxon>
        <taxon>Bacillota</taxon>
        <taxon>Clostridia</taxon>
        <taxon>Lachnospirales</taxon>
        <taxon>Defluviitaleaceae</taxon>
        <taxon>Defluviitalea</taxon>
    </lineage>
</organism>
<dbReference type="RefSeq" id="WP_158739299.1">
    <property type="nucleotide sequence ID" value="NZ_JAFBEP010000003.1"/>
</dbReference>
<sequence length="305" mass="34353">MSKTNYQSNLAPITSDEAVLLNEIHSKKKKKDLPLKIALCIFFSILFVLIMLPFYAVTLAAFKPGEDLIRYGLNLKFDLSVMSFDNFIFLFTGDHAYFTWFRNSLLLTIVQVTLTLLVSAFVAYGFAAYEFKGKNFLFICVLLIMMVPFEILLLPLYTLIYDLGLMNTYSAIILPGIANAGTIFFFRQYLRGIPKAIIDSGRVDGATEYGIFFRLVLPVMKPSFAAMAILNGMNSWNNLLWPFMVLGDGDKFTLPIGLKTLLTPYGNNYDLLIVGSFFAILPIFILFLCFQKYFIDGMTAGAVKG</sequence>
<evidence type="ECO:0000256" key="5">
    <source>
        <dbReference type="ARBA" id="ARBA00022989"/>
    </source>
</evidence>